<dbReference type="PANTHER" id="PTHR21096">
    <property type="entry name" value="PROTEIN FAM136A"/>
    <property type="match status" value="1"/>
</dbReference>
<accession>A0ABV0P0Z1</accession>
<keyword evidence="4" id="KW-1185">Reference proteome</keyword>
<dbReference type="EMBL" id="JAHRIO010053563">
    <property type="protein sequence ID" value="MEQ2176383.1"/>
    <property type="molecule type" value="Genomic_DNA"/>
</dbReference>
<evidence type="ECO:0000313" key="3">
    <source>
        <dbReference type="EMBL" id="MEQ2176383.1"/>
    </source>
</evidence>
<dbReference type="InterPro" id="IPR008560">
    <property type="entry name" value="DUF842_euk"/>
</dbReference>
<protein>
    <recommendedName>
        <fullName evidence="2">Protein FAM136A</fullName>
    </recommendedName>
</protein>
<dbReference type="PANTHER" id="PTHR21096:SF0">
    <property type="entry name" value="PROTEIN FAM136A"/>
    <property type="match status" value="1"/>
</dbReference>
<organism evidence="3 4">
    <name type="scientific">Goodea atripinnis</name>
    <dbReference type="NCBI Taxonomy" id="208336"/>
    <lineage>
        <taxon>Eukaryota</taxon>
        <taxon>Metazoa</taxon>
        <taxon>Chordata</taxon>
        <taxon>Craniata</taxon>
        <taxon>Vertebrata</taxon>
        <taxon>Euteleostomi</taxon>
        <taxon>Actinopterygii</taxon>
        <taxon>Neopterygii</taxon>
        <taxon>Teleostei</taxon>
        <taxon>Neoteleostei</taxon>
        <taxon>Acanthomorphata</taxon>
        <taxon>Ovalentaria</taxon>
        <taxon>Atherinomorphae</taxon>
        <taxon>Cyprinodontiformes</taxon>
        <taxon>Goodeidae</taxon>
        <taxon>Goodea</taxon>
    </lineage>
</organism>
<dbReference type="PROSITE" id="PS51257">
    <property type="entry name" value="PROKAR_LIPOPROTEIN"/>
    <property type="match status" value="1"/>
</dbReference>
<name>A0ABV0P0Z1_9TELE</name>
<evidence type="ECO:0000256" key="2">
    <source>
        <dbReference type="ARBA" id="ARBA00017657"/>
    </source>
</evidence>
<dbReference type="Proteomes" id="UP001476798">
    <property type="component" value="Unassembled WGS sequence"/>
</dbReference>
<dbReference type="Pfam" id="PF05811">
    <property type="entry name" value="DUF842"/>
    <property type="match status" value="1"/>
</dbReference>
<comment type="similarity">
    <text evidence="1">Belongs to the FAM136 family.</text>
</comment>
<reference evidence="3 4" key="1">
    <citation type="submission" date="2021-06" db="EMBL/GenBank/DDBJ databases">
        <authorList>
            <person name="Palmer J.M."/>
        </authorList>
    </citation>
    <scope>NUCLEOTIDE SEQUENCE [LARGE SCALE GENOMIC DNA]</scope>
    <source>
        <strain evidence="3 4">GA_2019</strain>
        <tissue evidence="3">Muscle</tissue>
    </source>
</reference>
<gene>
    <name evidence="3" type="ORF">GOODEAATRI_027426</name>
</gene>
<evidence type="ECO:0000256" key="1">
    <source>
        <dbReference type="ARBA" id="ARBA00009952"/>
    </source>
</evidence>
<evidence type="ECO:0000313" key="4">
    <source>
        <dbReference type="Proteomes" id="UP001476798"/>
    </source>
</evidence>
<comment type="caution">
    <text evidence="3">The sequence shown here is derived from an EMBL/GenBank/DDBJ whole genome shotgun (WGS) entry which is preliminary data.</text>
</comment>
<sequence length="169" mass="18781">MITSTTKLQGDSFMSAAWYLPILLGCSCSSGAEAKLLLPECQSPRNSRARSDSVCKLIVGVLVFKEAERPAEMAEAHQTRVQKVVEEMVQSLEKDHIRKMQGRMFRCSADCCDRPSDSMTQVHQCIERCHTPLAQAQGLVTSELEKFQVRSALQTFISTLPSTPTTDLQ</sequence>
<proteinExistence type="inferred from homology"/>